<dbReference type="GO" id="GO:0009294">
    <property type="term" value="P:DNA-mediated transformation"/>
    <property type="evidence" value="ECO:0007669"/>
    <property type="project" value="InterPro"/>
</dbReference>
<evidence type="ECO:0000259" key="2">
    <source>
        <dbReference type="Pfam" id="PF02481"/>
    </source>
</evidence>
<keyword evidence="4" id="KW-1185">Reference proteome</keyword>
<dbReference type="SUPFAM" id="SSF102405">
    <property type="entry name" value="MCP/YpsA-like"/>
    <property type="match status" value="1"/>
</dbReference>
<dbReference type="Gene3D" id="3.40.50.450">
    <property type="match status" value="1"/>
</dbReference>
<accession>A0A2U2AEX7</accession>
<sequence>MYNNDWDVFNNKFVINRLEYSLIYTSNLELFIEPSVYKGMPVSQGNLNILYILALPSIGQARARDLISMFEVQGKMLDTLTPKEIFEAAQQLWPTRIQTADFINWKKQLTVIEGALQASQENGVLQVNLFEENYPPLLRFLKNPPLILHYQGNIDHLQQAPLLTWIGTRSPYVLSQKLGMRIAQQCVEADIHIVSGLAEGSDAIGHQAAVDAKKPTTAILAHGLQQIYPSQHRALAESILENDGALISESLWGTLPHQGLFVRRDLLQAGMSDATFVLETTLEGGSIHAMKGVLSLKRPLLALRYSQDMFNAYCNPSVLTRFTGNNHYIREGLANAVENSTDLQHWIAQLQGISQQRHCNIITFNNSLTQESFDW</sequence>
<reference evidence="4" key="1">
    <citation type="submission" date="2018-05" db="EMBL/GenBank/DDBJ databases">
        <title>Ignatzschineria dubaiensis sp. nov., isolated from necrotic foot tissues of dromedaries (Camelus dromedarius) and associated maggots in Dubai, United Arab Emirates.</title>
        <authorList>
            <person name="Tsang C.C."/>
            <person name="Tang J.Y.M."/>
            <person name="Fong J.Y.H."/>
            <person name="Kinne J."/>
            <person name="Lee H.H."/>
            <person name="Joseph M."/>
            <person name="Jose S."/>
            <person name="Schuster R.K."/>
            <person name="Tang Y."/>
            <person name="Sivakumar S."/>
            <person name="Chen J.H.K."/>
            <person name="Teng J.L.L."/>
            <person name="Lau S.K.P."/>
            <person name="Wernery U."/>
            <person name="Woo P.C.Y."/>
        </authorList>
    </citation>
    <scope>NUCLEOTIDE SEQUENCE [LARGE SCALE GENOMIC DNA]</scope>
    <source>
        <strain evidence="4">KCTC 22644</strain>
    </source>
</reference>
<dbReference type="EMBL" id="QEWQ01000003">
    <property type="protein sequence ID" value="PWD81218.1"/>
    <property type="molecule type" value="Genomic_DNA"/>
</dbReference>
<dbReference type="InterPro" id="IPR003488">
    <property type="entry name" value="DprA"/>
</dbReference>
<dbReference type="PANTHER" id="PTHR43022">
    <property type="entry name" value="PROTEIN SMF"/>
    <property type="match status" value="1"/>
</dbReference>
<protein>
    <recommendedName>
        <fullName evidence="2">Smf/DprA SLOG domain-containing protein</fullName>
    </recommendedName>
</protein>
<evidence type="ECO:0000313" key="3">
    <source>
        <dbReference type="EMBL" id="PWD81218.1"/>
    </source>
</evidence>
<dbReference type="Proteomes" id="UP000245020">
    <property type="component" value="Unassembled WGS sequence"/>
</dbReference>
<evidence type="ECO:0000256" key="1">
    <source>
        <dbReference type="ARBA" id="ARBA00006525"/>
    </source>
</evidence>
<name>A0A2U2AEX7_9GAMM</name>
<evidence type="ECO:0000313" key="4">
    <source>
        <dbReference type="Proteomes" id="UP000245020"/>
    </source>
</evidence>
<organism evidence="3 4">
    <name type="scientific">Ignatzschineria ureiclastica</name>
    <dbReference type="NCBI Taxonomy" id="472582"/>
    <lineage>
        <taxon>Bacteria</taxon>
        <taxon>Pseudomonadati</taxon>
        <taxon>Pseudomonadota</taxon>
        <taxon>Gammaproteobacteria</taxon>
        <taxon>Cardiobacteriales</taxon>
        <taxon>Ignatzschineriaceae</taxon>
        <taxon>Ignatzschineria</taxon>
    </lineage>
</organism>
<dbReference type="Pfam" id="PF02481">
    <property type="entry name" value="DNA_processg_A"/>
    <property type="match status" value="1"/>
</dbReference>
<comment type="similarity">
    <text evidence="1">Belongs to the DprA/Smf family.</text>
</comment>
<dbReference type="PANTHER" id="PTHR43022:SF1">
    <property type="entry name" value="PROTEIN SMF"/>
    <property type="match status" value="1"/>
</dbReference>
<feature type="domain" description="Smf/DprA SLOG" evidence="2">
    <location>
        <begin position="130"/>
        <end position="343"/>
    </location>
</feature>
<dbReference type="AlphaFoldDB" id="A0A2U2AEX7"/>
<dbReference type="InterPro" id="IPR057666">
    <property type="entry name" value="DrpA_SLOG"/>
</dbReference>
<gene>
    <name evidence="3" type="ORF">DC083_04835</name>
</gene>
<proteinExistence type="inferred from homology"/>
<comment type="caution">
    <text evidence="3">The sequence shown here is derived from an EMBL/GenBank/DDBJ whole genome shotgun (WGS) entry which is preliminary data.</text>
</comment>